<dbReference type="EMBL" id="DYVL01000099">
    <property type="protein sequence ID" value="HJG11824.1"/>
    <property type="molecule type" value="Genomic_DNA"/>
</dbReference>
<dbReference type="GO" id="GO:0008239">
    <property type="term" value="F:dipeptidyl-peptidase activity"/>
    <property type="evidence" value="ECO:0007669"/>
    <property type="project" value="TreeGrafter"/>
</dbReference>
<dbReference type="Pfam" id="PF00326">
    <property type="entry name" value="Peptidase_S9"/>
    <property type="match status" value="1"/>
</dbReference>
<dbReference type="SUPFAM" id="SSF53474">
    <property type="entry name" value="alpha/beta-Hydrolases"/>
    <property type="match status" value="1"/>
</dbReference>
<feature type="domain" description="Dipeptidylpeptidase IV N-terminal" evidence="3">
    <location>
        <begin position="136"/>
        <end position="464"/>
    </location>
</feature>
<dbReference type="InterPro" id="IPR001375">
    <property type="entry name" value="Peptidase_S9_cat"/>
</dbReference>
<dbReference type="AlphaFoldDB" id="A0A1I4XPC3"/>
<sequence length="767" mass="88317">MKKNCIAYFIGLLSCLCMQAQETSALLNNIVEKADWTRAEKFSADSLEQYVKGKRLYPTWIEGSSYFYYNVKEDNGIHYYLVNSKDGKKRTMIKDNEQFVRQYAQIIGDTLDASNIQLYGFRFNKNDFTRFYLNKKGKSIMYNMKTGTLAQVKSENKKQQHPVVKQTYHSADSLFTMLGCGYDLYIRNNRTGSVRRLTKDGKEDASYTYRCTKDTIEANSRGFWLGHRYIYLMQDMSEVKEISLINSLAHQRPTTKTFKMPMPGDAGVRQYRLYWYDADHEQGKMLPIEKYPDQIVTMDHFRSPETLFFTRRSRKADKIDFCRINVIDGTVTELISEECTPHINLTLSGYRIVEKGKYFIWWSERTGKGNYYLYNSNGQLLNRITQGDNLVAGNIVHVDTLQKNIIFAGYGQEPDINPYYTFYYKASLDGKRQILLTPGNGNHELTLSDDQRYAIDLYSRMDLAPVMNVLSIDHPARRFEVARMDDSKLKKAGWQPPVLLKLKAADEKTDLYGLMYLPSQLDKTKKYPIISNVYPGPQDDQIPQSFTLDDNGNQSLAELGFIVINVAPRGSSPLRGHDFYNFGYGNLRDYPLADDRKVIKQLAHEYSFIDLDRVGIYGHSGGAFQTVAAILTYPDFYKVAVAASGNHDNNIYIQWWGETFHGLTEKTDPKTGKTVFSIKIPTNMELAGNLKGRLMLITGDVDKNVPPSSTYRLADALIKANKRFDMFILPGKDHGVMCPYYQNLIRYYFIENLIQPTKRHIDIINHN</sequence>
<dbReference type="Pfam" id="PF00930">
    <property type="entry name" value="DPPIV_N"/>
    <property type="match status" value="1"/>
</dbReference>
<reference evidence="4" key="2">
    <citation type="journal article" date="2021" name="PeerJ">
        <title>Extensive microbial diversity within the chicken gut microbiome revealed by metagenomics and culture.</title>
        <authorList>
            <person name="Gilroy R."/>
            <person name="Ravi A."/>
            <person name="Getino M."/>
            <person name="Pursley I."/>
            <person name="Horton D.L."/>
            <person name="Alikhan N.F."/>
            <person name="Baker D."/>
            <person name="Gharbi K."/>
            <person name="Hall N."/>
            <person name="Watson M."/>
            <person name="Adriaenssens E.M."/>
            <person name="Foster-Nyarko E."/>
            <person name="Jarju S."/>
            <person name="Secka A."/>
            <person name="Antonio M."/>
            <person name="Oren A."/>
            <person name="Chaudhuri R.R."/>
            <person name="La Ragione R."/>
            <person name="Hildebrand F."/>
            <person name="Pallen M.J."/>
        </authorList>
    </citation>
    <scope>NUCLEOTIDE SEQUENCE</scope>
    <source>
        <strain evidence="4">CHK154-13316</strain>
    </source>
</reference>
<dbReference type="InterPro" id="IPR002469">
    <property type="entry name" value="Peptidase_S9B_N"/>
</dbReference>
<dbReference type="PANTHER" id="PTHR11731">
    <property type="entry name" value="PROTEASE FAMILY S9B,C DIPEPTIDYL-PEPTIDASE IV-RELATED"/>
    <property type="match status" value="1"/>
</dbReference>
<organism evidence="5 6">
    <name type="scientific">Bacteroides xylanisolvens</name>
    <dbReference type="NCBI Taxonomy" id="371601"/>
    <lineage>
        <taxon>Bacteria</taxon>
        <taxon>Pseudomonadati</taxon>
        <taxon>Bacteroidota</taxon>
        <taxon>Bacteroidia</taxon>
        <taxon>Bacteroidales</taxon>
        <taxon>Bacteroidaceae</taxon>
        <taxon>Bacteroides</taxon>
    </lineage>
</organism>
<evidence type="ECO:0000313" key="4">
    <source>
        <dbReference type="EMBL" id="HJG11824.1"/>
    </source>
</evidence>
<proteinExistence type="predicted"/>
<dbReference type="PROSITE" id="PS51257">
    <property type="entry name" value="PROKAR_LIPOPROTEIN"/>
    <property type="match status" value="1"/>
</dbReference>
<feature type="domain" description="Peptidase S9 prolyl oligopeptidase catalytic" evidence="2">
    <location>
        <begin position="554"/>
        <end position="746"/>
    </location>
</feature>
<dbReference type="Gene3D" id="3.40.50.1820">
    <property type="entry name" value="alpha/beta hydrolase"/>
    <property type="match status" value="1"/>
</dbReference>
<keyword evidence="1" id="KW-0732">Signal</keyword>
<name>A0A1I4XPC3_9BACE</name>
<keyword evidence="5" id="KW-0378">Hydrolase</keyword>
<evidence type="ECO:0000259" key="3">
    <source>
        <dbReference type="Pfam" id="PF00930"/>
    </source>
</evidence>
<accession>A0A1I4XPC3</accession>
<dbReference type="Gene3D" id="2.140.10.30">
    <property type="entry name" value="Dipeptidylpeptidase IV, N-terminal domain"/>
    <property type="match status" value="1"/>
</dbReference>
<dbReference type="InterPro" id="IPR029058">
    <property type="entry name" value="AB_hydrolase_fold"/>
</dbReference>
<reference evidence="4" key="3">
    <citation type="submission" date="2021-09" db="EMBL/GenBank/DDBJ databases">
        <authorList>
            <person name="Gilroy R."/>
        </authorList>
    </citation>
    <scope>NUCLEOTIDE SEQUENCE</scope>
    <source>
        <strain evidence="4">CHK154-13316</strain>
    </source>
</reference>
<dbReference type="PANTHER" id="PTHR11731:SF193">
    <property type="entry name" value="DIPEPTIDYL PEPTIDASE 9"/>
    <property type="match status" value="1"/>
</dbReference>
<keyword evidence="5" id="KW-0031">Aminopeptidase</keyword>
<gene>
    <name evidence="4" type="ORF">K8V07_07840</name>
    <name evidence="5" type="ORF">SAMN05216250_12812</name>
</gene>
<evidence type="ECO:0000313" key="6">
    <source>
        <dbReference type="Proteomes" id="UP000183766"/>
    </source>
</evidence>
<dbReference type="SUPFAM" id="SSF82171">
    <property type="entry name" value="DPP6 N-terminal domain-like"/>
    <property type="match status" value="1"/>
</dbReference>
<feature type="signal peptide" evidence="1">
    <location>
        <begin position="1"/>
        <end position="20"/>
    </location>
</feature>
<reference evidence="5 6" key="1">
    <citation type="submission" date="2016-10" db="EMBL/GenBank/DDBJ databases">
        <authorList>
            <person name="de Groot N.N."/>
        </authorList>
    </citation>
    <scope>NUCLEOTIDE SEQUENCE [LARGE SCALE GENOMIC DNA]</scope>
    <source>
        <strain evidence="5 6">NLAE-zl-C202</strain>
    </source>
</reference>
<dbReference type="InterPro" id="IPR050278">
    <property type="entry name" value="Serine_Prot_S9B/DPPIV"/>
</dbReference>
<dbReference type="GO" id="GO:0006508">
    <property type="term" value="P:proteolysis"/>
    <property type="evidence" value="ECO:0007669"/>
    <property type="project" value="InterPro"/>
</dbReference>
<feature type="chain" id="PRO_5010304203" evidence="1">
    <location>
        <begin position="21"/>
        <end position="767"/>
    </location>
</feature>
<dbReference type="GO" id="GO:0008236">
    <property type="term" value="F:serine-type peptidase activity"/>
    <property type="evidence" value="ECO:0007669"/>
    <property type="project" value="InterPro"/>
</dbReference>
<evidence type="ECO:0000256" key="1">
    <source>
        <dbReference type="SAM" id="SignalP"/>
    </source>
</evidence>
<dbReference type="Proteomes" id="UP000747074">
    <property type="component" value="Unassembled WGS sequence"/>
</dbReference>
<dbReference type="EMBL" id="FOUM01000028">
    <property type="protein sequence ID" value="SFN27642.1"/>
    <property type="molecule type" value="Genomic_DNA"/>
</dbReference>
<keyword evidence="5" id="KW-0645">Protease</keyword>
<dbReference type="Proteomes" id="UP000183766">
    <property type="component" value="Unassembled WGS sequence"/>
</dbReference>
<evidence type="ECO:0000313" key="5">
    <source>
        <dbReference type="EMBL" id="SFN27642.1"/>
    </source>
</evidence>
<protein>
    <submittedName>
        <fullName evidence="5">Dipeptidyl aminopeptidase/acylaminoacyl peptidase</fullName>
    </submittedName>
    <submittedName>
        <fullName evidence="4">Prolyl oligopeptidase family serine peptidase</fullName>
    </submittedName>
</protein>
<evidence type="ECO:0000259" key="2">
    <source>
        <dbReference type="Pfam" id="PF00326"/>
    </source>
</evidence>
<dbReference type="GO" id="GO:0004177">
    <property type="term" value="F:aminopeptidase activity"/>
    <property type="evidence" value="ECO:0007669"/>
    <property type="project" value="UniProtKB-KW"/>
</dbReference>